<keyword evidence="3 4" id="KW-0472">Membrane</keyword>
<dbReference type="Pfam" id="PF07690">
    <property type="entry name" value="MFS_1"/>
    <property type="match status" value="1"/>
</dbReference>
<accession>A0A845VAZ6</accession>
<gene>
    <name evidence="6" type="ORF">G3I74_01925</name>
</gene>
<dbReference type="PANTHER" id="PTHR11360:SF308">
    <property type="entry name" value="BLL3089 PROTEIN"/>
    <property type="match status" value="1"/>
</dbReference>
<evidence type="ECO:0000256" key="1">
    <source>
        <dbReference type="ARBA" id="ARBA00022692"/>
    </source>
</evidence>
<dbReference type="RefSeq" id="WP_164209759.1">
    <property type="nucleotide sequence ID" value="NZ_JAAGSC010000031.1"/>
</dbReference>
<evidence type="ECO:0000313" key="6">
    <source>
        <dbReference type="EMBL" id="NDY94489.1"/>
    </source>
</evidence>
<dbReference type="PANTHER" id="PTHR11360">
    <property type="entry name" value="MONOCARBOXYLATE TRANSPORTER"/>
    <property type="match status" value="1"/>
</dbReference>
<dbReference type="InterPro" id="IPR011701">
    <property type="entry name" value="MFS"/>
</dbReference>
<evidence type="ECO:0000259" key="5">
    <source>
        <dbReference type="PROSITE" id="PS50850"/>
    </source>
</evidence>
<proteinExistence type="predicted"/>
<protein>
    <submittedName>
        <fullName evidence="6">MFS transporter</fullName>
    </submittedName>
</protein>
<evidence type="ECO:0000256" key="3">
    <source>
        <dbReference type="ARBA" id="ARBA00023136"/>
    </source>
</evidence>
<feature type="transmembrane region" description="Helical" evidence="4">
    <location>
        <begin position="310"/>
        <end position="335"/>
    </location>
</feature>
<keyword evidence="7" id="KW-1185">Reference proteome</keyword>
<dbReference type="InterPro" id="IPR050327">
    <property type="entry name" value="Proton-linked_MCT"/>
</dbReference>
<dbReference type="SUPFAM" id="SSF103473">
    <property type="entry name" value="MFS general substrate transporter"/>
    <property type="match status" value="1"/>
</dbReference>
<dbReference type="Gene3D" id="1.20.1250.20">
    <property type="entry name" value="MFS general substrate transporter like domains"/>
    <property type="match status" value="2"/>
</dbReference>
<dbReference type="InterPro" id="IPR036259">
    <property type="entry name" value="MFS_trans_sf"/>
</dbReference>
<comment type="caution">
    <text evidence="6">The sequence shown here is derived from an EMBL/GenBank/DDBJ whole genome shotgun (WGS) entry which is preliminary data.</text>
</comment>
<feature type="transmembrane region" description="Helical" evidence="4">
    <location>
        <begin position="80"/>
        <end position="98"/>
    </location>
</feature>
<feature type="transmembrane region" description="Helical" evidence="4">
    <location>
        <begin position="104"/>
        <end position="127"/>
    </location>
</feature>
<feature type="transmembrane region" description="Helical" evidence="4">
    <location>
        <begin position="347"/>
        <end position="367"/>
    </location>
</feature>
<feature type="transmembrane region" description="Helical" evidence="4">
    <location>
        <begin position="48"/>
        <end position="68"/>
    </location>
</feature>
<dbReference type="PROSITE" id="PS50850">
    <property type="entry name" value="MFS"/>
    <property type="match status" value="1"/>
</dbReference>
<feature type="transmembrane region" description="Helical" evidence="4">
    <location>
        <begin position="285"/>
        <end position="304"/>
    </location>
</feature>
<dbReference type="Proteomes" id="UP000484885">
    <property type="component" value="Unassembled WGS sequence"/>
</dbReference>
<dbReference type="GO" id="GO:0022857">
    <property type="term" value="F:transmembrane transporter activity"/>
    <property type="evidence" value="ECO:0007669"/>
    <property type="project" value="InterPro"/>
</dbReference>
<dbReference type="AlphaFoldDB" id="A0A845VAZ6"/>
<reference evidence="6 7" key="1">
    <citation type="submission" date="2020-02" db="EMBL/GenBank/DDBJ databases">
        <authorList>
            <person name="Zhang X.-Y."/>
        </authorList>
    </citation>
    <scope>NUCLEOTIDE SEQUENCE [LARGE SCALE GENOMIC DNA]</scope>
    <source>
        <strain evidence="6 7">C33</strain>
    </source>
</reference>
<evidence type="ECO:0000313" key="7">
    <source>
        <dbReference type="Proteomes" id="UP000484885"/>
    </source>
</evidence>
<feature type="transmembrane region" description="Helical" evidence="4">
    <location>
        <begin position="139"/>
        <end position="163"/>
    </location>
</feature>
<evidence type="ECO:0000256" key="4">
    <source>
        <dbReference type="SAM" id="Phobius"/>
    </source>
</evidence>
<keyword evidence="2 4" id="KW-1133">Transmembrane helix</keyword>
<evidence type="ECO:0000256" key="2">
    <source>
        <dbReference type="ARBA" id="ARBA00022989"/>
    </source>
</evidence>
<keyword evidence="1 4" id="KW-0812">Transmembrane</keyword>
<feature type="domain" description="Major facilitator superfamily (MFS) profile" evidence="5">
    <location>
        <begin position="13"/>
        <end position="396"/>
    </location>
</feature>
<organism evidence="6 7">
    <name type="scientific">Wenzhouxiangella limi</name>
    <dbReference type="NCBI Taxonomy" id="2707351"/>
    <lineage>
        <taxon>Bacteria</taxon>
        <taxon>Pseudomonadati</taxon>
        <taxon>Pseudomonadota</taxon>
        <taxon>Gammaproteobacteria</taxon>
        <taxon>Chromatiales</taxon>
        <taxon>Wenzhouxiangellaceae</taxon>
        <taxon>Wenzhouxiangella</taxon>
    </lineage>
</organism>
<name>A0A845VAZ6_9GAMM</name>
<feature type="transmembrane region" description="Helical" evidence="4">
    <location>
        <begin position="260"/>
        <end position="278"/>
    </location>
</feature>
<feature type="transmembrane region" description="Helical" evidence="4">
    <location>
        <begin position="373"/>
        <end position="395"/>
    </location>
</feature>
<dbReference type="EMBL" id="JAAGSC010000031">
    <property type="protein sequence ID" value="NDY94489.1"/>
    <property type="molecule type" value="Genomic_DNA"/>
</dbReference>
<feature type="transmembrane region" description="Helical" evidence="4">
    <location>
        <begin position="220"/>
        <end position="240"/>
    </location>
</feature>
<feature type="transmembrane region" description="Helical" evidence="4">
    <location>
        <begin position="12"/>
        <end position="36"/>
    </location>
</feature>
<sequence>MTSSNPAAGLPAAGRFALAAALVSSFGQTFFIGLFGADFRAEFGLGEAGLGLLYGAATLVSGLLMFWLGAIADHWRLARAAILSTGLLAGGALGIALAEELWHLAVGLFLVRLGGQGLTGHLAVVAAARYARRRRGRAVAMASYGFILGEAVFPLLVASVLGVLAWHQVWLLAALLVVAITMPGLYLLAARLQSPVAEDHDSDSGSGKILARRELFIHGGFLRVLGVVLVPPVLVTAVFLHQGTLGEIQGWRLAEVARGFVLFAAMQGLLAFVGGRLIDRFSARALLRFALLPAGVAMLGLGLLPSQVALWLLFAGLGMTAGLNGVISGAVWVELFGTAQLGMIRGVYAALMVVSTAVGPVLLGALLAVEVSLLVLGAGFFAYAIVVPALLVPGIRGFAEPGQKGAPGPCR</sequence>
<dbReference type="InterPro" id="IPR020846">
    <property type="entry name" value="MFS_dom"/>
</dbReference>
<feature type="transmembrane region" description="Helical" evidence="4">
    <location>
        <begin position="169"/>
        <end position="189"/>
    </location>
</feature>